<dbReference type="SUPFAM" id="SSF56645">
    <property type="entry name" value="Acyl-CoA dehydrogenase NM domain-like"/>
    <property type="match status" value="1"/>
</dbReference>
<gene>
    <name evidence="4" type="ORF">AQJ91_35270</name>
</gene>
<evidence type="ECO:0000259" key="3">
    <source>
        <dbReference type="Pfam" id="PF08028"/>
    </source>
</evidence>
<feature type="domain" description="Acyl-CoA dehydrogenase/oxidase N-terminal" evidence="2">
    <location>
        <begin position="25"/>
        <end position="96"/>
    </location>
</feature>
<feature type="domain" description="Acyl-CoA dehydrogenase C-terminal" evidence="3">
    <location>
        <begin position="242"/>
        <end position="375"/>
    </location>
</feature>
<dbReference type="Gene3D" id="1.20.140.10">
    <property type="entry name" value="Butyryl-CoA Dehydrogenase, subunit A, domain 3"/>
    <property type="match status" value="1"/>
</dbReference>
<dbReference type="PANTHER" id="PTHR43884:SF25">
    <property type="entry name" value="ACYL-COA DEHYDROGENASE YDBM-RELATED"/>
    <property type="match status" value="1"/>
</dbReference>
<evidence type="ECO:0000256" key="1">
    <source>
        <dbReference type="ARBA" id="ARBA00023002"/>
    </source>
</evidence>
<proteinExistence type="predicted"/>
<reference evidence="4 5" key="1">
    <citation type="submission" date="2015-10" db="EMBL/GenBank/DDBJ databases">
        <title>Draft genome sequence of Streptomyces sp. RV15, isolated from a marine sponge.</title>
        <authorList>
            <person name="Ruckert C."/>
            <person name="Abdelmohsen U.R."/>
            <person name="Winkler A."/>
            <person name="Hentschel U."/>
            <person name="Kalinowski J."/>
            <person name="Kampfer P."/>
            <person name="Glaeser S."/>
        </authorList>
    </citation>
    <scope>NUCLEOTIDE SEQUENCE [LARGE SCALE GENOMIC DNA]</scope>
    <source>
        <strain evidence="4 5">RV15</strain>
    </source>
</reference>
<keyword evidence="5" id="KW-1185">Reference proteome</keyword>
<dbReference type="PIRSF" id="PIRSF016578">
    <property type="entry name" value="HsaA"/>
    <property type="match status" value="1"/>
</dbReference>
<dbReference type="InterPro" id="IPR037069">
    <property type="entry name" value="AcylCoA_DH/ox_N_sf"/>
</dbReference>
<dbReference type="InterPro" id="IPR046373">
    <property type="entry name" value="Acyl-CoA_Oxase/DH_mid-dom_sf"/>
</dbReference>
<dbReference type="Pfam" id="PF08028">
    <property type="entry name" value="Acyl-CoA_dh_2"/>
    <property type="match status" value="1"/>
</dbReference>
<protein>
    <submittedName>
        <fullName evidence="4">Acyl-CoA dehydrogenase</fullName>
    </submittedName>
</protein>
<organism evidence="4 5">
    <name type="scientific">Streptomyces dysideae</name>
    <dbReference type="NCBI Taxonomy" id="909626"/>
    <lineage>
        <taxon>Bacteria</taxon>
        <taxon>Bacillati</taxon>
        <taxon>Actinomycetota</taxon>
        <taxon>Actinomycetes</taxon>
        <taxon>Kitasatosporales</taxon>
        <taxon>Streptomycetaceae</taxon>
        <taxon>Streptomyces</taxon>
    </lineage>
</organism>
<dbReference type="InterPro" id="IPR013786">
    <property type="entry name" value="AcylCoA_DH/ox_N"/>
</dbReference>
<accession>A0A124IDX8</accession>
<evidence type="ECO:0000259" key="2">
    <source>
        <dbReference type="Pfam" id="PF02771"/>
    </source>
</evidence>
<dbReference type="OrthoDB" id="3404950at2"/>
<dbReference type="Proteomes" id="UP000053260">
    <property type="component" value="Unassembled WGS sequence"/>
</dbReference>
<dbReference type="Gene3D" id="2.40.110.10">
    <property type="entry name" value="Butyryl-CoA Dehydrogenase, subunit A, domain 2"/>
    <property type="match status" value="1"/>
</dbReference>
<dbReference type="RefSeq" id="WP_067029773.1">
    <property type="nucleotide sequence ID" value="NZ_KQ949104.1"/>
</dbReference>
<dbReference type="SUPFAM" id="SSF47203">
    <property type="entry name" value="Acyl-CoA dehydrogenase C-terminal domain-like"/>
    <property type="match status" value="1"/>
</dbReference>
<dbReference type="EMBL" id="LMXB01000086">
    <property type="protein sequence ID" value="KUO16550.1"/>
    <property type="molecule type" value="Genomic_DNA"/>
</dbReference>
<dbReference type="STRING" id="909626.AQJ91_35270"/>
<comment type="caution">
    <text evidence="4">The sequence shown here is derived from an EMBL/GenBank/DDBJ whole genome shotgun (WGS) entry which is preliminary data.</text>
</comment>
<evidence type="ECO:0000313" key="4">
    <source>
        <dbReference type="EMBL" id="KUO16550.1"/>
    </source>
</evidence>
<sequence>MAPSSAARPEADLLARVRGLRPLISEHALRTEQERRVTPEVVAALTEAGVHRMGVPRRYGGYQTPLHTQVDVIAEIAAACGSTSFKALIQAGCSFIAALFPDEAQDEIFTSPDVRIGGTLIPDATAVPTDDGYVVNGTSGFATGCQDADWHLLTARVESESGDGPPEVLWTAVPMADLEILDDWYMSGLTGSGSNSVVARDVVVPAHRVLPVGPLLGGEFPSKTNADDPFYRMPVLLLFCAWTAPNALGLARAALAGFTERIHRRGITYTFHQRQNEAAVTHLQAAEAALKIACAELLTGEFVALIESRAVSGEPYTDEERARIRAQSGYVTRLCKEAVDLIGSASGASSLHREVPVQRAVRDLHALSLHSFVNPATNLELYGRVLSGLDAGTPFL</sequence>
<dbReference type="Pfam" id="PF02771">
    <property type="entry name" value="Acyl-CoA_dh_N"/>
    <property type="match status" value="1"/>
</dbReference>
<dbReference type="InterPro" id="IPR036250">
    <property type="entry name" value="AcylCo_DH-like_C"/>
</dbReference>
<keyword evidence="1" id="KW-0560">Oxidoreductase</keyword>
<evidence type="ECO:0000313" key="5">
    <source>
        <dbReference type="Proteomes" id="UP000053260"/>
    </source>
</evidence>
<name>A0A124IDX8_9ACTN</name>
<dbReference type="PANTHER" id="PTHR43884">
    <property type="entry name" value="ACYL-COA DEHYDROGENASE"/>
    <property type="match status" value="1"/>
</dbReference>
<dbReference type="InterPro" id="IPR009100">
    <property type="entry name" value="AcylCoA_DH/oxidase_NM_dom_sf"/>
</dbReference>
<dbReference type="InterPro" id="IPR013107">
    <property type="entry name" value="Acyl-CoA_DH_C"/>
</dbReference>
<dbReference type="Gene3D" id="1.10.540.10">
    <property type="entry name" value="Acyl-CoA dehydrogenase/oxidase, N-terminal domain"/>
    <property type="match status" value="1"/>
</dbReference>
<dbReference type="GO" id="GO:0003995">
    <property type="term" value="F:acyl-CoA dehydrogenase activity"/>
    <property type="evidence" value="ECO:0007669"/>
    <property type="project" value="TreeGrafter"/>
</dbReference>
<dbReference type="GO" id="GO:0050660">
    <property type="term" value="F:flavin adenine dinucleotide binding"/>
    <property type="evidence" value="ECO:0007669"/>
    <property type="project" value="InterPro"/>
</dbReference>
<dbReference type="AlphaFoldDB" id="A0A124IDX8"/>